<dbReference type="InterPro" id="IPR050992">
    <property type="entry name" value="CheZ_family_phosphatases"/>
</dbReference>
<dbReference type="GO" id="GO:0016787">
    <property type="term" value="F:hydrolase activity"/>
    <property type="evidence" value="ECO:0007669"/>
    <property type="project" value="UniProtKB-KW"/>
</dbReference>
<reference evidence="4 5" key="1">
    <citation type="submission" date="2020-04" db="EMBL/GenBank/DDBJ databases">
        <title>Draft genome of Pyxidicoccus fallax type strain.</title>
        <authorList>
            <person name="Whitworth D.E."/>
        </authorList>
    </citation>
    <scope>NUCLEOTIDE SEQUENCE [LARGE SCALE GENOMIC DNA]</scope>
    <source>
        <strain evidence="4 5">DSM 14698</strain>
    </source>
</reference>
<dbReference type="InterPro" id="IPR007597">
    <property type="entry name" value="CheC"/>
</dbReference>
<evidence type="ECO:0000313" key="5">
    <source>
        <dbReference type="Proteomes" id="UP000518300"/>
    </source>
</evidence>
<dbReference type="SUPFAM" id="SSF103039">
    <property type="entry name" value="CheC-like"/>
    <property type="match status" value="1"/>
</dbReference>
<proteinExistence type="predicted"/>
<organism evidence="4 5">
    <name type="scientific">Pyxidicoccus fallax</name>
    <dbReference type="NCBI Taxonomy" id="394095"/>
    <lineage>
        <taxon>Bacteria</taxon>
        <taxon>Pseudomonadati</taxon>
        <taxon>Myxococcota</taxon>
        <taxon>Myxococcia</taxon>
        <taxon>Myxococcales</taxon>
        <taxon>Cystobacterineae</taxon>
        <taxon>Myxococcaceae</taxon>
        <taxon>Pyxidicoccus</taxon>
    </lineage>
</organism>
<dbReference type="GO" id="GO:0006935">
    <property type="term" value="P:chemotaxis"/>
    <property type="evidence" value="ECO:0007669"/>
    <property type="project" value="UniProtKB-KW"/>
</dbReference>
<name>A0A848LCJ5_9BACT</name>
<keyword evidence="1" id="KW-0145">Chemotaxis</keyword>
<dbReference type="CDD" id="cd17909">
    <property type="entry name" value="CheC_ClassI"/>
    <property type="match status" value="1"/>
</dbReference>
<dbReference type="Gene3D" id="3.40.1550.10">
    <property type="entry name" value="CheC-like"/>
    <property type="match status" value="1"/>
</dbReference>
<keyword evidence="5" id="KW-1185">Reference proteome</keyword>
<dbReference type="EMBL" id="JABBJJ010000019">
    <property type="protein sequence ID" value="NMO14453.1"/>
    <property type="molecule type" value="Genomic_DNA"/>
</dbReference>
<dbReference type="AlphaFoldDB" id="A0A848LCJ5"/>
<dbReference type="PANTHER" id="PTHR43693">
    <property type="entry name" value="PROTEIN PHOSPHATASE CHEZ"/>
    <property type="match status" value="1"/>
</dbReference>
<dbReference type="Proteomes" id="UP000518300">
    <property type="component" value="Unassembled WGS sequence"/>
</dbReference>
<sequence length="199" mass="20515">MSLPLPSDAQLDALREVANIGCGHAANALSRLMGGRKVDLSIPRVLQGDVADTAALVDATGPVVASWLGIRGELRGVLLLVLSRGDSGALETLLLGGQPAEQAERDSVVAEVANIVASACLSAMGRLTGWKLMPSVPTLRRGDSREAVDGALAEVSGDTGRRVVLEARFQAASVPPVGGQLLLVLEPESSRALLARLGV</sequence>
<evidence type="ECO:0000256" key="1">
    <source>
        <dbReference type="ARBA" id="ARBA00022500"/>
    </source>
</evidence>
<dbReference type="RefSeq" id="WP_169343751.1">
    <property type="nucleotide sequence ID" value="NZ_JABBJJ010000019.1"/>
</dbReference>
<keyword evidence="2" id="KW-0378">Hydrolase</keyword>
<dbReference type="Pfam" id="PF04509">
    <property type="entry name" value="CheC"/>
    <property type="match status" value="1"/>
</dbReference>
<protein>
    <submittedName>
        <fullName evidence="4">Fibril biogenesis regulator DifG</fullName>
    </submittedName>
</protein>
<evidence type="ECO:0000313" key="4">
    <source>
        <dbReference type="EMBL" id="NMO14453.1"/>
    </source>
</evidence>
<gene>
    <name evidence="4" type="ORF">HG543_06220</name>
</gene>
<dbReference type="PANTHER" id="PTHR43693:SF1">
    <property type="entry name" value="PROTEIN PHOSPHATASE CHEZ"/>
    <property type="match status" value="1"/>
</dbReference>
<feature type="domain" description="CheC-like protein" evidence="3">
    <location>
        <begin position="10"/>
        <end position="45"/>
    </location>
</feature>
<evidence type="ECO:0000259" key="3">
    <source>
        <dbReference type="Pfam" id="PF04509"/>
    </source>
</evidence>
<comment type="caution">
    <text evidence="4">The sequence shown here is derived from an EMBL/GenBank/DDBJ whole genome shotgun (WGS) entry which is preliminary data.</text>
</comment>
<dbReference type="InterPro" id="IPR028976">
    <property type="entry name" value="CheC-like_sf"/>
</dbReference>
<accession>A0A848LCJ5</accession>
<evidence type="ECO:0000256" key="2">
    <source>
        <dbReference type="ARBA" id="ARBA00022801"/>
    </source>
</evidence>